<dbReference type="InterPro" id="IPR036388">
    <property type="entry name" value="WH-like_DNA-bd_sf"/>
</dbReference>
<keyword evidence="4" id="KW-1185">Reference proteome</keyword>
<reference evidence="3 4" key="1">
    <citation type="submission" date="2021-02" db="EMBL/GenBank/DDBJ databases">
        <title>Leptospira ainlahdjerensis sp. nov., Leptospira ainazelensis sp. nov., Leptospira abararensis sp. nov. and Leptospira chreensis sp. nov., four new species isolated from water sources in Algeria.</title>
        <authorList>
            <person name="Amara Korba A."/>
            <person name="Kainiu M."/>
            <person name="Vincent A.T."/>
            <person name="Mariet J.-F."/>
            <person name="Veyrier F.J."/>
            <person name="Goarant C."/>
            <person name="Picardeau M."/>
        </authorList>
    </citation>
    <scope>NUCLEOTIDE SEQUENCE [LARGE SCALE GENOMIC DNA]</scope>
    <source>
        <strain evidence="3 4">201903070</strain>
    </source>
</reference>
<evidence type="ECO:0000313" key="3">
    <source>
        <dbReference type="EMBL" id="MBM9577330.1"/>
    </source>
</evidence>
<dbReference type="Gene3D" id="3.40.630.10">
    <property type="entry name" value="Zn peptidases"/>
    <property type="match status" value="1"/>
</dbReference>
<dbReference type="Proteomes" id="UP000724686">
    <property type="component" value="Unassembled WGS sequence"/>
</dbReference>
<feature type="domain" description="DUF4910" evidence="2">
    <location>
        <begin position="5"/>
        <end position="345"/>
    </location>
</feature>
<dbReference type="Pfam" id="PF09940">
    <property type="entry name" value="DUF2172"/>
    <property type="match status" value="1"/>
</dbReference>
<dbReference type="Pfam" id="PF16254">
    <property type="entry name" value="DUF4910"/>
    <property type="match status" value="1"/>
</dbReference>
<comment type="caution">
    <text evidence="3">The sequence shown here is derived from an EMBL/GenBank/DDBJ whole genome shotgun (WGS) entry which is preliminary data.</text>
</comment>
<dbReference type="InterPro" id="IPR032610">
    <property type="entry name" value="DUF2172"/>
</dbReference>
<gene>
    <name evidence="3" type="ORF">JWG45_09215</name>
</gene>
<name>A0ABS2UAC8_9LEPT</name>
<organism evidence="3 4">
    <name type="scientific">Leptospira ainlahdjerensis</name>
    <dbReference type="NCBI Taxonomy" id="2810033"/>
    <lineage>
        <taxon>Bacteria</taxon>
        <taxon>Pseudomonadati</taxon>
        <taxon>Spirochaetota</taxon>
        <taxon>Spirochaetia</taxon>
        <taxon>Leptospirales</taxon>
        <taxon>Leptospiraceae</taxon>
        <taxon>Leptospira</taxon>
    </lineage>
</organism>
<feature type="domain" description="DUF2172" evidence="1">
    <location>
        <begin position="57"/>
        <end position="150"/>
    </location>
</feature>
<evidence type="ECO:0000259" key="2">
    <source>
        <dbReference type="Pfam" id="PF16254"/>
    </source>
</evidence>
<dbReference type="InterPro" id="IPR036390">
    <property type="entry name" value="WH_DNA-bd_sf"/>
</dbReference>
<evidence type="ECO:0000259" key="1">
    <source>
        <dbReference type="Pfam" id="PF09940"/>
    </source>
</evidence>
<sequence>MNNYHELIRKISVLDRCHAGPEMEEAYDELVSFYPKSRKIQYPSSEKIYHWELPPYWDCKQAVLTGPDGKNIASKAESNLSVYSYSPSFEGELTLEELKPHLFTNPKKPKSIPFHFRNQYRHRNAEWGFCLPFEIYQSLKPGKYKVKIESNFDYQGKMTQADYSKKGDSPKEIIFMGHFDHPDQVNDGLSGCVASFEVVRRLQDRKTKYSYRAFASVEIVGSVAYLFHEKDIASNLKGGLFLALVGTNEELIYQSSFYNQSRIDRAVKNVLDPRQEKNILYSHREKIGNDENVFDAVGYEIPTGTLLRWPFENYHTSDDNFQNYNPNSTEEMIQKTLEVIDIIEYDAIVIPKFKGIPSLASPEINLYLSPTNISQTQDHSAKEKYGSRLTDDILRYVESESDLLYHFMRIVLRLANGKNTILDICEKTKMPFSFAYWYVKQLEEKGLVELKDVDLL</sequence>
<proteinExistence type="predicted"/>
<dbReference type="SUPFAM" id="SSF46785">
    <property type="entry name" value="Winged helix' DNA-binding domain"/>
    <property type="match status" value="1"/>
</dbReference>
<dbReference type="Gene3D" id="3.50.30.90">
    <property type="match status" value="1"/>
</dbReference>
<dbReference type="SUPFAM" id="SSF53187">
    <property type="entry name" value="Zn-dependent exopeptidases"/>
    <property type="match status" value="1"/>
</dbReference>
<evidence type="ECO:0000313" key="4">
    <source>
        <dbReference type="Proteomes" id="UP000724686"/>
    </source>
</evidence>
<dbReference type="Gene3D" id="1.10.10.10">
    <property type="entry name" value="Winged helix-like DNA-binding domain superfamily/Winged helix DNA-binding domain"/>
    <property type="match status" value="1"/>
</dbReference>
<dbReference type="EMBL" id="JAFFPU010000033">
    <property type="protein sequence ID" value="MBM9577330.1"/>
    <property type="molecule type" value="Genomic_DNA"/>
</dbReference>
<dbReference type="RefSeq" id="WP_205279464.1">
    <property type="nucleotide sequence ID" value="NZ_JAFFPU010000033.1"/>
</dbReference>
<dbReference type="InterPro" id="IPR032589">
    <property type="entry name" value="DUF4910"/>
</dbReference>
<protein>
    <submittedName>
        <fullName evidence="3">DUF4910 domain-containing protein</fullName>
    </submittedName>
</protein>
<accession>A0ABS2UAC8</accession>